<organism evidence="1 2">
    <name type="scientific">Salinispora tropica (strain ATCC BAA-916 / DSM 44818 / JCM 13857 / NBRC 105044 / CNB-440)</name>
    <dbReference type="NCBI Taxonomy" id="369723"/>
    <lineage>
        <taxon>Bacteria</taxon>
        <taxon>Bacillati</taxon>
        <taxon>Actinomycetota</taxon>
        <taxon>Actinomycetes</taxon>
        <taxon>Micromonosporales</taxon>
        <taxon>Micromonosporaceae</taxon>
        <taxon>Salinispora</taxon>
    </lineage>
</organism>
<dbReference type="Proteomes" id="UP000000235">
    <property type="component" value="Chromosome"/>
</dbReference>
<name>A4X2D3_SALTO</name>
<sequence length="113" mass="12921">MFGMWWGGPGYSHGDFPDSLESWPTITAAGYSLRERFEMGRDWRYTPQKVALGDDGIAIPTVTESFDMPCVTFECYLDVYPAERVGRIGWRVGNEPAIRLRLGPRLGIRRENF</sequence>
<reference evidence="2" key="1">
    <citation type="journal article" date="2007" name="Proc. Natl. Acad. Sci. U.S.A.">
        <title>Genome sequencing reveals complex secondary metabolome in the marine actinomycete Salinispora tropica.</title>
        <authorList>
            <person name="Udwary D.W."/>
            <person name="Zeigler L."/>
            <person name="Asolkar R.N."/>
            <person name="Singan V."/>
            <person name="Lapidus A."/>
            <person name="Fenical W."/>
            <person name="Jensen P.R."/>
            <person name="Moore B.S."/>
        </authorList>
    </citation>
    <scope>NUCLEOTIDE SEQUENCE [LARGE SCALE GENOMIC DNA]</scope>
    <source>
        <strain evidence="2">ATCC BAA-916 / DSM 44818 / CNB-440</strain>
    </source>
</reference>
<protein>
    <submittedName>
        <fullName evidence="1">Uncharacterized protein</fullName>
    </submittedName>
</protein>
<keyword evidence="2" id="KW-1185">Reference proteome</keyword>
<dbReference type="EMBL" id="CP000667">
    <property type="protein sequence ID" value="ABP53033.1"/>
    <property type="molecule type" value="Genomic_DNA"/>
</dbReference>
<dbReference type="HOGENOM" id="CLU_2131773_0_0_11"/>
<dbReference type="AlphaFoldDB" id="A4X2D3"/>
<gene>
    <name evidence="1" type="ordered locus">Strop_0551</name>
</gene>
<proteinExistence type="predicted"/>
<evidence type="ECO:0000313" key="1">
    <source>
        <dbReference type="EMBL" id="ABP53033.1"/>
    </source>
</evidence>
<evidence type="ECO:0000313" key="2">
    <source>
        <dbReference type="Proteomes" id="UP000000235"/>
    </source>
</evidence>
<dbReference type="STRING" id="369723.Strop_0551"/>
<dbReference type="KEGG" id="stp:Strop_0551"/>
<accession>A4X2D3</accession>
<dbReference type="RefSeq" id="WP_011904467.1">
    <property type="nucleotide sequence ID" value="NC_009380.1"/>
</dbReference>